<dbReference type="OrthoDB" id="1098521at2"/>
<keyword evidence="3" id="KW-1185">Reference proteome</keyword>
<evidence type="ECO:0000256" key="1">
    <source>
        <dbReference type="SAM" id="Phobius"/>
    </source>
</evidence>
<evidence type="ECO:0000313" key="2">
    <source>
        <dbReference type="EMBL" id="RCW91393.1"/>
    </source>
</evidence>
<comment type="caution">
    <text evidence="2">The sequence shown here is derived from an EMBL/GenBank/DDBJ whole genome shotgun (WGS) entry which is preliminary data.</text>
</comment>
<proteinExistence type="predicted"/>
<organism evidence="2 3">
    <name type="scientific">Winogradskyella arenosi</name>
    <dbReference type="NCBI Taxonomy" id="533325"/>
    <lineage>
        <taxon>Bacteria</taxon>
        <taxon>Pseudomonadati</taxon>
        <taxon>Bacteroidota</taxon>
        <taxon>Flavobacteriia</taxon>
        <taxon>Flavobacteriales</taxon>
        <taxon>Flavobacteriaceae</taxon>
        <taxon>Winogradskyella</taxon>
    </lineage>
</organism>
<sequence>MVLNNIEKLIEKYLNAETSLQEEAQLKAYFNSDDVAPQFEAYKPMFQYFSESKKEQYTKDVPLKSKKTSLYPWISVAAVAVLILGLVVPNFMGPTEKEKQEAQLVYNQTMEAFSLISIGMHEGKSQLTNLALVGENIEEGVQQASKLGTFSTITNKILKNKSH</sequence>
<keyword evidence="1" id="KW-0812">Transmembrane</keyword>
<dbReference type="Proteomes" id="UP000253436">
    <property type="component" value="Unassembled WGS sequence"/>
</dbReference>
<accession>A0A368ZGD5</accession>
<dbReference type="AlphaFoldDB" id="A0A368ZGD5"/>
<evidence type="ECO:0000313" key="3">
    <source>
        <dbReference type="Proteomes" id="UP000253436"/>
    </source>
</evidence>
<name>A0A368ZGD5_9FLAO</name>
<protein>
    <submittedName>
        <fullName evidence="2">Uncharacterized protein</fullName>
    </submittedName>
</protein>
<feature type="transmembrane region" description="Helical" evidence="1">
    <location>
        <begin position="70"/>
        <end position="91"/>
    </location>
</feature>
<gene>
    <name evidence="2" type="ORF">DFQ08_103221</name>
</gene>
<reference evidence="2 3" key="1">
    <citation type="submission" date="2018-07" db="EMBL/GenBank/DDBJ databases">
        <title>Genomic Encyclopedia of Type Strains, Phase III (KMG-III): the genomes of soil and plant-associated and newly described type strains.</title>
        <authorList>
            <person name="Whitman W."/>
        </authorList>
    </citation>
    <scope>NUCLEOTIDE SEQUENCE [LARGE SCALE GENOMIC DNA]</scope>
    <source>
        <strain evidence="2 3">CECT 7958</strain>
    </source>
</reference>
<keyword evidence="1" id="KW-1133">Transmembrane helix</keyword>
<keyword evidence="1" id="KW-0472">Membrane</keyword>
<dbReference type="RefSeq" id="WP_114309906.1">
    <property type="nucleotide sequence ID" value="NZ_QPJO01000003.1"/>
</dbReference>
<dbReference type="EMBL" id="QPJO01000003">
    <property type="protein sequence ID" value="RCW91393.1"/>
    <property type="molecule type" value="Genomic_DNA"/>
</dbReference>